<name>X1HZM1_9ZZZZ</name>
<keyword evidence="7" id="KW-0675">Receptor</keyword>
<keyword evidence="3" id="KW-0812">Transmembrane</keyword>
<evidence type="ECO:0000256" key="3">
    <source>
        <dbReference type="ARBA" id="ARBA00022692"/>
    </source>
</evidence>
<dbReference type="InterPro" id="IPR039426">
    <property type="entry name" value="TonB-dep_rcpt-like"/>
</dbReference>
<evidence type="ECO:0000313" key="10">
    <source>
        <dbReference type="EMBL" id="GAH59294.1"/>
    </source>
</evidence>
<dbReference type="AlphaFoldDB" id="X1HZM1"/>
<dbReference type="InterPro" id="IPR036942">
    <property type="entry name" value="Beta-barrel_TonB_sf"/>
</dbReference>
<reference evidence="10" key="1">
    <citation type="journal article" date="2014" name="Front. Microbiol.">
        <title>High frequency of phylogenetically diverse reductive dehalogenase-homologous genes in deep subseafloor sedimentary metagenomes.</title>
        <authorList>
            <person name="Kawai M."/>
            <person name="Futagami T."/>
            <person name="Toyoda A."/>
            <person name="Takaki Y."/>
            <person name="Nishi S."/>
            <person name="Hori S."/>
            <person name="Arai W."/>
            <person name="Tsubouchi T."/>
            <person name="Morono Y."/>
            <person name="Uchiyama I."/>
            <person name="Ito T."/>
            <person name="Fujiyama A."/>
            <person name="Inagaki F."/>
            <person name="Takami H."/>
        </authorList>
    </citation>
    <scope>NUCLEOTIDE SEQUENCE</scope>
    <source>
        <strain evidence="10">Expedition CK06-06</strain>
    </source>
</reference>
<evidence type="ECO:0000256" key="5">
    <source>
        <dbReference type="ARBA" id="ARBA00023077"/>
    </source>
</evidence>
<dbReference type="PANTHER" id="PTHR30069">
    <property type="entry name" value="TONB-DEPENDENT OUTER MEMBRANE RECEPTOR"/>
    <property type="match status" value="1"/>
</dbReference>
<feature type="domain" description="TonB-dependent receptor-like beta-barrel" evidence="9">
    <location>
        <begin position="48"/>
        <end position="298"/>
    </location>
</feature>
<dbReference type="Gene3D" id="2.40.170.20">
    <property type="entry name" value="TonB-dependent receptor, beta-barrel domain"/>
    <property type="match status" value="1"/>
</dbReference>
<dbReference type="GO" id="GO:0044718">
    <property type="term" value="P:siderophore transmembrane transport"/>
    <property type="evidence" value="ECO:0007669"/>
    <property type="project" value="TreeGrafter"/>
</dbReference>
<evidence type="ECO:0000256" key="2">
    <source>
        <dbReference type="ARBA" id="ARBA00022448"/>
    </source>
</evidence>
<evidence type="ECO:0000259" key="9">
    <source>
        <dbReference type="Pfam" id="PF00593"/>
    </source>
</evidence>
<keyword evidence="4" id="KW-0732">Signal</keyword>
<protein>
    <recommendedName>
        <fullName evidence="9">TonB-dependent receptor-like beta-barrel domain-containing protein</fullName>
    </recommendedName>
</protein>
<comment type="caution">
    <text evidence="10">The sequence shown here is derived from an EMBL/GenBank/DDBJ whole genome shotgun (WGS) entry which is preliminary data.</text>
</comment>
<feature type="non-terminal residue" evidence="10">
    <location>
        <position position="1"/>
    </location>
</feature>
<dbReference type="GO" id="GO:0009279">
    <property type="term" value="C:cell outer membrane"/>
    <property type="evidence" value="ECO:0007669"/>
    <property type="project" value="UniProtKB-SubCell"/>
</dbReference>
<feature type="non-terminal residue" evidence="10">
    <location>
        <position position="298"/>
    </location>
</feature>
<evidence type="ECO:0000256" key="4">
    <source>
        <dbReference type="ARBA" id="ARBA00022729"/>
    </source>
</evidence>
<evidence type="ECO:0000256" key="7">
    <source>
        <dbReference type="ARBA" id="ARBA00023170"/>
    </source>
</evidence>
<evidence type="ECO:0000256" key="1">
    <source>
        <dbReference type="ARBA" id="ARBA00004571"/>
    </source>
</evidence>
<comment type="subcellular location">
    <subcellularLocation>
        <location evidence="1">Cell outer membrane</location>
        <topology evidence="1">Multi-pass membrane protein</topology>
    </subcellularLocation>
</comment>
<sequence>SAHRSYLSLIKSSFGMTAVPHYYNIQGKFTYDLSPKHKLNILGIYANDWIYIEDETAHRHMVSDITIDAKSYQYTFGGSLVSLFKRGYSSFTLSRTLNYWNHYVTDTAETHVYHNYATEVENTAKIDMVLRPFAKNEISLGVYLKNPEYDYDTWAKPETLFIYDPETGEIIGTTDYIYGLDVKMRESSWKHGGYLQYRNNLGRILTFTLGLRYDRFEYTGNAYFSPRAGASIHLTQNTDFNLAYGRHSQTPEWYQLAFDTANHYLKNKYTDQYVIGLEHLFAEDVKGTVEGYYKKYQD</sequence>
<dbReference type="SUPFAM" id="SSF56935">
    <property type="entry name" value="Porins"/>
    <property type="match status" value="1"/>
</dbReference>
<gene>
    <name evidence="10" type="ORF">S03H2_28790</name>
</gene>
<dbReference type="EMBL" id="BARU01017348">
    <property type="protein sequence ID" value="GAH59294.1"/>
    <property type="molecule type" value="Genomic_DNA"/>
</dbReference>
<dbReference type="GO" id="GO:0015344">
    <property type="term" value="F:siderophore uptake transmembrane transporter activity"/>
    <property type="evidence" value="ECO:0007669"/>
    <property type="project" value="TreeGrafter"/>
</dbReference>
<keyword evidence="5" id="KW-0798">TonB box</keyword>
<dbReference type="Pfam" id="PF00593">
    <property type="entry name" value="TonB_dep_Rec_b-barrel"/>
    <property type="match status" value="1"/>
</dbReference>
<dbReference type="PANTHER" id="PTHR30069:SF29">
    <property type="entry name" value="HEMOGLOBIN AND HEMOGLOBIN-HAPTOGLOBIN-BINDING PROTEIN 1-RELATED"/>
    <property type="match status" value="1"/>
</dbReference>
<keyword evidence="8" id="KW-0998">Cell outer membrane</keyword>
<evidence type="ECO:0000256" key="6">
    <source>
        <dbReference type="ARBA" id="ARBA00023136"/>
    </source>
</evidence>
<keyword evidence="2" id="KW-0813">Transport</keyword>
<organism evidence="10">
    <name type="scientific">marine sediment metagenome</name>
    <dbReference type="NCBI Taxonomy" id="412755"/>
    <lineage>
        <taxon>unclassified sequences</taxon>
        <taxon>metagenomes</taxon>
        <taxon>ecological metagenomes</taxon>
    </lineage>
</organism>
<dbReference type="InterPro" id="IPR000531">
    <property type="entry name" value="Beta-barrel_TonB"/>
</dbReference>
<accession>X1HZM1</accession>
<keyword evidence="6" id="KW-0472">Membrane</keyword>
<proteinExistence type="predicted"/>
<evidence type="ECO:0000256" key="8">
    <source>
        <dbReference type="ARBA" id="ARBA00023237"/>
    </source>
</evidence>